<dbReference type="CDD" id="cd05466">
    <property type="entry name" value="PBP2_LTTR_substrate"/>
    <property type="match status" value="1"/>
</dbReference>
<dbReference type="PROSITE" id="PS50931">
    <property type="entry name" value="HTH_LYSR"/>
    <property type="match status" value="1"/>
</dbReference>
<dbReference type="InterPro" id="IPR036390">
    <property type="entry name" value="WH_DNA-bd_sf"/>
</dbReference>
<dbReference type="SUPFAM" id="SSF46785">
    <property type="entry name" value="Winged helix' DNA-binding domain"/>
    <property type="match status" value="1"/>
</dbReference>
<dbReference type="PANTHER" id="PTHR30419">
    <property type="entry name" value="HTH-TYPE TRANSCRIPTIONAL REGULATOR YBHD"/>
    <property type="match status" value="1"/>
</dbReference>
<dbReference type="InterPro" id="IPR000847">
    <property type="entry name" value="LysR_HTH_N"/>
</dbReference>
<organism evidence="5 6">
    <name type="scientific">Chromobacterium vaccinii</name>
    <dbReference type="NCBI Taxonomy" id="1108595"/>
    <lineage>
        <taxon>Bacteria</taxon>
        <taxon>Pseudomonadati</taxon>
        <taxon>Pseudomonadota</taxon>
        <taxon>Betaproteobacteria</taxon>
        <taxon>Neisseriales</taxon>
        <taxon>Chromobacteriaceae</taxon>
        <taxon>Chromobacterium</taxon>
    </lineage>
</organism>
<comment type="similarity">
    <text evidence="1">Belongs to the LysR transcriptional regulatory family.</text>
</comment>
<evidence type="ECO:0000313" key="6">
    <source>
        <dbReference type="Proteomes" id="UP000178776"/>
    </source>
</evidence>
<evidence type="ECO:0000256" key="1">
    <source>
        <dbReference type="ARBA" id="ARBA00009437"/>
    </source>
</evidence>
<dbReference type="STRING" id="1108595.BKX93_16750"/>
<accession>A0A1D9LJM9</accession>
<dbReference type="PANTHER" id="PTHR30419:SF24">
    <property type="entry name" value="HTH-TYPE TRANSCRIPTIONAL REGULATOR CZCR"/>
    <property type="match status" value="1"/>
</dbReference>
<dbReference type="Gene3D" id="1.10.10.10">
    <property type="entry name" value="Winged helix-like DNA-binding domain superfamily/Winged helix DNA-binding domain"/>
    <property type="match status" value="1"/>
</dbReference>
<keyword evidence="3" id="KW-0238">DNA-binding</keyword>
<keyword evidence="2" id="KW-0805">Transcription regulation</keyword>
<dbReference type="InterPro" id="IPR036388">
    <property type="entry name" value="WH-like_DNA-bd_sf"/>
</dbReference>
<proteinExistence type="inferred from homology"/>
<dbReference type="InterPro" id="IPR005119">
    <property type="entry name" value="LysR_subst-bd"/>
</dbReference>
<evidence type="ECO:0000256" key="3">
    <source>
        <dbReference type="ARBA" id="ARBA00023125"/>
    </source>
</evidence>
<gene>
    <name evidence="5" type="ORF">BKX93_16750</name>
</gene>
<dbReference type="Proteomes" id="UP000178776">
    <property type="component" value="Chromosome"/>
</dbReference>
<evidence type="ECO:0000256" key="4">
    <source>
        <dbReference type="ARBA" id="ARBA00023163"/>
    </source>
</evidence>
<keyword evidence="4" id="KW-0804">Transcription</keyword>
<dbReference type="GO" id="GO:0003677">
    <property type="term" value="F:DNA binding"/>
    <property type="evidence" value="ECO:0007669"/>
    <property type="project" value="UniProtKB-KW"/>
</dbReference>
<dbReference type="FunFam" id="1.10.10.10:FF:000001">
    <property type="entry name" value="LysR family transcriptional regulator"/>
    <property type="match status" value="1"/>
</dbReference>
<dbReference type="SUPFAM" id="SSF53850">
    <property type="entry name" value="Periplasmic binding protein-like II"/>
    <property type="match status" value="1"/>
</dbReference>
<dbReference type="EMBL" id="CP017707">
    <property type="protein sequence ID" value="AOZ51488.1"/>
    <property type="molecule type" value="Genomic_DNA"/>
</dbReference>
<protein>
    <submittedName>
        <fullName evidence="5">LysR family transcriptional regulator</fullName>
    </submittedName>
</protein>
<dbReference type="InterPro" id="IPR050950">
    <property type="entry name" value="HTH-type_LysR_regulators"/>
</dbReference>
<dbReference type="Pfam" id="PF03466">
    <property type="entry name" value="LysR_substrate"/>
    <property type="match status" value="1"/>
</dbReference>
<name>A0A1D9LJM9_9NEIS</name>
<dbReference type="GO" id="GO:0005829">
    <property type="term" value="C:cytosol"/>
    <property type="evidence" value="ECO:0007669"/>
    <property type="project" value="TreeGrafter"/>
</dbReference>
<sequence length="305" mass="33239">MTLTQLEIFSLVAELQNFTAAAARLGISQSGVSHAMRELERELGVELLRRGQGKAEPTDIGLQALRRARGMLGLAEAMRQEASDARGLRRGTLRIGSFGPTASLRLLPLLLAHYRRLHPGIEIRVDEGPDEQALQWLQQRRVDIAFAVLPDPRFVTCPLIEDQMMAVLPAGHALAERERVALGELCAEPFALTGAGSGELVGRLFQAERLRPDIRYRCGQLLSTLEMVARGDAVTVVAELSLPSRPYVEGYVSRPLSPAVRRQVGLAMLDEEEASLAARAFMKMAARLRSEGGLEEARLASAGGT</sequence>
<dbReference type="Gene3D" id="3.40.190.290">
    <property type="match status" value="1"/>
</dbReference>
<evidence type="ECO:0000313" key="5">
    <source>
        <dbReference type="EMBL" id="AOZ51488.1"/>
    </source>
</evidence>
<dbReference type="RefSeq" id="WP_046157422.1">
    <property type="nucleotide sequence ID" value="NZ_CP017707.1"/>
</dbReference>
<dbReference type="KEGG" id="cvc:BKX93_16750"/>
<reference evidence="5 6" key="1">
    <citation type="submission" date="2016-10" db="EMBL/GenBank/DDBJ databases">
        <title>Chromobacterium muskegensis sp. nov., an insecticidal bacterium isolated from Sphagnum bogs.</title>
        <authorList>
            <person name="Sparks M.E."/>
            <person name="Blackburn M.B."/>
            <person name="Gundersen-Rindal D.E."/>
            <person name="Mitchell A."/>
            <person name="Farrar R."/>
            <person name="Kuhar D."/>
        </authorList>
    </citation>
    <scope>NUCLEOTIDE SEQUENCE [LARGE SCALE GENOMIC DNA]</scope>
    <source>
        <strain evidence="5 6">21-1</strain>
    </source>
</reference>
<dbReference type="PRINTS" id="PR00039">
    <property type="entry name" value="HTHLYSR"/>
</dbReference>
<dbReference type="Pfam" id="PF00126">
    <property type="entry name" value="HTH_1"/>
    <property type="match status" value="1"/>
</dbReference>
<dbReference type="AlphaFoldDB" id="A0A1D9LJM9"/>
<dbReference type="GeneID" id="68842857"/>
<evidence type="ECO:0000256" key="2">
    <source>
        <dbReference type="ARBA" id="ARBA00023015"/>
    </source>
</evidence>
<dbReference type="GO" id="GO:0003700">
    <property type="term" value="F:DNA-binding transcription factor activity"/>
    <property type="evidence" value="ECO:0007669"/>
    <property type="project" value="InterPro"/>
</dbReference>